<keyword evidence="3" id="KW-1185">Reference proteome</keyword>
<name>A0ABS4KRB8_9CLOT</name>
<keyword evidence="1" id="KW-0472">Membrane</keyword>
<gene>
    <name evidence="2" type="ORF">J2Z42_000606</name>
</gene>
<proteinExistence type="predicted"/>
<protein>
    <submittedName>
        <fullName evidence="2">Uncharacterized protein</fullName>
    </submittedName>
</protein>
<organism evidence="2 3">
    <name type="scientific">Clostridium algifaecis</name>
    <dbReference type="NCBI Taxonomy" id="1472040"/>
    <lineage>
        <taxon>Bacteria</taxon>
        <taxon>Bacillati</taxon>
        <taxon>Bacillota</taxon>
        <taxon>Clostridia</taxon>
        <taxon>Eubacteriales</taxon>
        <taxon>Clostridiaceae</taxon>
        <taxon>Clostridium</taxon>
    </lineage>
</organism>
<comment type="caution">
    <text evidence="2">The sequence shown here is derived from an EMBL/GenBank/DDBJ whole genome shotgun (WGS) entry which is preliminary data.</text>
</comment>
<feature type="transmembrane region" description="Helical" evidence="1">
    <location>
        <begin position="24"/>
        <end position="46"/>
    </location>
</feature>
<keyword evidence="1" id="KW-1133">Transmembrane helix</keyword>
<evidence type="ECO:0000313" key="2">
    <source>
        <dbReference type="EMBL" id="MBP2031941.1"/>
    </source>
</evidence>
<evidence type="ECO:0000256" key="1">
    <source>
        <dbReference type="SAM" id="Phobius"/>
    </source>
</evidence>
<reference evidence="2 3" key="1">
    <citation type="submission" date="2021-03" db="EMBL/GenBank/DDBJ databases">
        <title>Genomic Encyclopedia of Type Strains, Phase IV (KMG-IV): sequencing the most valuable type-strain genomes for metagenomic binning, comparative biology and taxonomic classification.</title>
        <authorList>
            <person name="Goeker M."/>
        </authorList>
    </citation>
    <scope>NUCLEOTIDE SEQUENCE [LARGE SCALE GENOMIC DNA]</scope>
    <source>
        <strain evidence="2 3">DSM 28783</strain>
    </source>
</reference>
<keyword evidence="1" id="KW-0812">Transmembrane</keyword>
<dbReference type="Proteomes" id="UP001519307">
    <property type="component" value="Unassembled WGS sequence"/>
</dbReference>
<evidence type="ECO:0000313" key="3">
    <source>
        <dbReference type="Proteomes" id="UP001519307"/>
    </source>
</evidence>
<dbReference type="RefSeq" id="WP_209700882.1">
    <property type="nucleotide sequence ID" value="NZ_JAGGLM010000002.1"/>
</dbReference>
<accession>A0ABS4KRB8</accession>
<dbReference type="EMBL" id="JAGGLM010000002">
    <property type="protein sequence ID" value="MBP2031941.1"/>
    <property type="molecule type" value="Genomic_DNA"/>
</dbReference>
<sequence>MANLKSLNQESNKLNDKSKEESNLFTVFLVLAAFIPMAILIILFTFF</sequence>